<dbReference type="GO" id="GO:0008146">
    <property type="term" value="F:sulfotransferase activity"/>
    <property type="evidence" value="ECO:0007669"/>
    <property type="project" value="InterPro"/>
</dbReference>
<organism evidence="4 5">
    <name type="scientific">Haliangium ochraceum (strain DSM 14365 / JCM 11303 / SMP-2)</name>
    <dbReference type="NCBI Taxonomy" id="502025"/>
    <lineage>
        <taxon>Bacteria</taxon>
        <taxon>Pseudomonadati</taxon>
        <taxon>Myxococcota</taxon>
        <taxon>Polyangia</taxon>
        <taxon>Haliangiales</taxon>
        <taxon>Kofleriaceae</taxon>
        <taxon>Haliangium</taxon>
    </lineage>
</organism>
<dbReference type="SUPFAM" id="SSF52540">
    <property type="entry name" value="P-loop containing nucleoside triphosphate hydrolases"/>
    <property type="match status" value="1"/>
</dbReference>
<reference evidence="4 5" key="1">
    <citation type="journal article" date="2010" name="Stand. Genomic Sci.">
        <title>Complete genome sequence of Haliangium ochraceum type strain (SMP-2).</title>
        <authorList>
            <consortium name="US DOE Joint Genome Institute (JGI-PGF)"/>
            <person name="Ivanova N."/>
            <person name="Daum C."/>
            <person name="Lang E."/>
            <person name="Abt B."/>
            <person name="Kopitz M."/>
            <person name="Saunders E."/>
            <person name="Lapidus A."/>
            <person name="Lucas S."/>
            <person name="Glavina Del Rio T."/>
            <person name="Nolan M."/>
            <person name="Tice H."/>
            <person name="Copeland A."/>
            <person name="Cheng J.F."/>
            <person name="Chen F."/>
            <person name="Bruce D."/>
            <person name="Goodwin L."/>
            <person name="Pitluck S."/>
            <person name="Mavromatis K."/>
            <person name="Pati A."/>
            <person name="Mikhailova N."/>
            <person name="Chen A."/>
            <person name="Palaniappan K."/>
            <person name="Land M."/>
            <person name="Hauser L."/>
            <person name="Chang Y.J."/>
            <person name="Jeffries C.D."/>
            <person name="Detter J.C."/>
            <person name="Brettin T."/>
            <person name="Rohde M."/>
            <person name="Goker M."/>
            <person name="Bristow J."/>
            <person name="Markowitz V."/>
            <person name="Eisen J.A."/>
            <person name="Hugenholtz P."/>
            <person name="Kyrpides N.C."/>
            <person name="Klenk H.P."/>
        </authorList>
    </citation>
    <scope>NUCLEOTIDE SEQUENCE [LARGE SCALE GENOMIC DNA]</scope>
    <source>
        <strain evidence="5">DSM 14365 / CIP 107738 / JCM 11303 / AJ 13395 / SMP-2</strain>
    </source>
</reference>
<protein>
    <submittedName>
        <fullName evidence="4">Sulfotransferase</fullName>
    </submittedName>
</protein>
<sequence>MNDSATFAESKTVWDQVLGHVGGLRQGGAGQRIADRVLGRAEHALERAVARLSDASRTAKFLRGRLAFTHFDDDVFVSSYPRSGTTWTQLILYLLCSGADELSFEHLCLVSPWWERSLAWGNASDESFLALPRPRVFKSHLPHAWLPANARCVYVTRRGEDVAVSYYHLYRSHLGFEGSFDEFFERFLRGDLQYGSWFKHVAGWQQQRGNPRVLFLAYEDMKRAPEETVGHLADFLGLEVGAARVAEVAELSSFASMKAHEDKFDHLGELRLSRKIRPGQFIRSGTTGQASAYLSADQRARFASLTSTPLERPDIEWRLPDFLH</sequence>
<keyword evidence="5" id="KW-1185">Reference proteome</keyword>
<dbReference type="AlphaFoldDB" id="D0LKW4"/>
<keyword evidence="2 4" id="KW-0808">Transferase</keyword>
<evidence type="ECO:0000313" key="5">
    <source>
        <dbReference type="Proteomes" id="UP000001880"/>
    </source>
</evidence>
<proteinExistence type="inferred from homology"/>
<gene>
    <name evidence="4" type="ordered locus">Hoch_4186</name>
</gene>
<dbReference type="EMBL" id="CP001804">
    <property type="protein sequence ID" value="ACY16684.1"/>
    <property type="molecule type" value="Genomic_DNA"/>
</dbReference>
<dbReference type="RefSeq" id="WP_012829282.1">
    <property type="nucleotide sequence ID" value="NC_013440.1"/>
</dbReference>
<evidence type="ECO:0000256" key="1">
    <source>
        <dbReference type="ARBA" id="ARBA00005771"/>
    </source>
</evidence>
<dbReference type="eggNOG" id="ENOG5032BW5">
    <property type="taxonomic scope" value="Bacteria"/>
</dbReference>
<dbReference type="Pfam" id="PF00685">
    <property type="entry name" value="Sulfotransfer_1"/>
    <property type="match status" value="1"/>
</dbReference>
<evidence type="ECO:0000256" key="2">
    <source>
        <dbReference type="ARBA" id="ARBA00022679"/>
    </source>
</evidence>
<evidence type="ECO:0000259" key="3">
    <source>
        <dbReference type="Pfam" id="PF00685"/>
    </source>
</evidence>
<dbReference type="HOGENOM" id="CLU_027239_1_2_7"/>
<accession>D0LKW4</accession>
<dbReference type="Proteomes" id="UP000001880">
    <property type="component" value="Chromosome"/>
</dbReference>
<feature type="domain" description="Sulfotransferase" evidence="3">
    <location>
        <begin position="72"/>
        <end position="305"/>
    </location>
</feature>
<dbReference type="PANTHER" id="PTHR11783">
    <property type="entry name" value="SULFOTRANSFERASE SULT"/>
    <property type="match status" value="1"/>
</dbReference>
<dbReference type="STRING" id="502025.Hoch_4186"/>
<comment type="similarity">
    <text evidence="1">Belongs to the sulfotransferase 1 family.</text>
</comment>
<dbReference type="KEGG" id="hoh:Hoch_4186"/>
<dbReference type="InterPro" id="IPR000863">
    <property type="entry name" value="Sulfotransferase_dom"/>
</dbReference>
<dbReference type="InterPro" id="IPR027417">
    <property type="entry name" value="P-loop_NTPase"/>
</dbReference>
<dbReference type="OrthoDB" id="9804504at2"/>
<name>D0LKW4_HALO1</name>
<dbReference type="Gene3D" id="3.40.50.300">
    <property type="entry name" value="P-loop containing nucleotide triphosphate hydrolases"/>
    <property type="match status" value="1"/>
</dbReference>
<evidence type="ECO:0000313" key="4">
    <source>
        <dbReference type="EMBL" id="ACY16684.1"/>
    </source>
</evidence>